<evidence type="ECO:0000313" key="4">
    <source>
        <dbReference type="EMBL" id="MBE9041141.1"/>
    </source>
</evidence>
<dbReference type="AlphaFoldDB" id="A0A928Z9V8"/>
<organism evidence="4 5">
    <name type="scientific">Zarconia navalis LEGE 11467</name>
    <dbReference type="NCBI Taxonomy" id="1828826"/>
    <lineage>
        <taxon>Bacteria</taxon>
        <taxon>Bacillati</taxon>
        <taxon>Cyanobacteriota</taxon>
        <taxon>Cyanophyceae</taxon>
        <taxon>Oscillatoriophycideae</taxon>
        <taxon>Oscillatoriales</taxon>
        <taxon>Oscillatoriales incertae sedis</taxon>
        <taxon>Zarconia</taxon>
        <taxon>Zarconia navalis</taxon>
    </lineage>
</organism>
<dbReference type="InterPro" id="IPR016181">
    <property type="entry name" value="Acyl_CoA_acyltransferase"/>
</dbReference>
<dbReference type="InterPro" id="IPR050832">
    <property type="entry name" value="Bact_Acetyltransf"/>
</dbReference>
<accession>A0A928Z9V8</accession>
<dbReference type="Pfam" id="PF00583">
    <property type="entry name" value="Acetyltransf_1"/>
    <property type="match status" value="1"/>
</dbReference>
<dbReference type="PROSITE" id="PS51186">
    <property type="entry name" value="GNAT"/>
    <property type="match status" value="1"/>
</dbReference>
<dbReference type="SUPFAM" id="SSF55729">
    <property type="entry name" value="Acyl-CoA N-acyltransferases (Nat)"/>
    <property type="match status" value="1"/>
</dbReference>
<dbReference type="PANTHER" id="PTHR43877">
    <property type="entry name" value="AMINOALKYLPHOSPHONATE N-ACETYLTRANSFERASE-RELATED-RELATED"/>
    <property type="match status" value="1"/>
</dbReference>
<dbReference type="RefSeq" id="WP_264321368.1">
    <property type="nucleotide sequence ID" value="NZ_JADEXN010000156.1"/>
</dbReference>
<gene>
    <name evidence="4" type="ORF">IQ235_10160</name>
</gene>
<dbReference type="EMBL" id="JADEXN010000156">
    <property type="protein sequence ID" value="MBE9041141.1"/>
    <property type="molecule type" value="Genomic_DNA"/>
</dbReference>
<evidence type="ECO:0000259" key="3">
    <source>
        <dbReference type="PROSITE" id="PS51186"/>
    </source>
</evidence>
<dbReference type="Gene3D" id="3.40.630.30">
    <property type="match status" value="1"/>
</dbReference>
<dbReference type="GO" id="GO:0016747">
    <property type="term" value="F:acyltransferase activity, transferring groups other than amino-acyl groups"/>
    <property type="evidence" value="ECO:0007669"/>
    <property type="project" value="InterPro"/>
</dbReference>
<name>A0A928Z9V8_9CYAN</name>
<feature type="domain" description="N-acetyltransferase" evidence="3">
    <location>
        <begin position="6"/>
        <end position="185"/>
    </location>
</feature>
<reference evidence="4" key="1">
    <citation type="submission" date="2020-10" db="EMBL/GenBank/DDBJ databases">
        <authorList>
            <person name="Castelo-Branco R."/>
            <person name="Eusebio N."/>
            <person name="Adriana R."/>
            <person name="Vieira A."/>
            <person name="Brugerolle De Fraissinette N."/>
            <person name="Rezende De Castro R."/>
            <person name="Schneider M.P."/>
            <person name="Vasconcelos V."/>
            <person name="Leao P.N."/>
        </authorList>
    </citation>
    <scope>NUCLEOTIDE SEQUENCE</scope>
    <source>
        <strain evidence="4">LEGE 11467</strain>
    </source>
</reference>
<evidence type="ECO:0000256" key="2">
    <source>
        <dbReference type="ARBA" id="ARBA00023315"/>
    </source>
</evidence>
<dbReference type="InterPro" id="IPR000182">
    <property type="entry name" value="GNAT_dom"/>
</dbReference>
<proteinExistence type="predicted"/>
<keyword evidence="1" id="KW-0808">Transferase</keyword>
<comment type="caution">
    <text evidence="4">The sequence shown here is derived from an EMBL/GenBank/DDBJ whole genome shotgun (WGS) entry which is preliminary data.</text>
</comment>
<sequence>MKVRILDLSPNDEVRIHRVAELLFEGFQENCPDAWPDRVSALQEVRDSFGSDRFSRIAIDSRGEIVGWIGGIRQYDGNVWELHPLVVKAEFRRRGIGRVLVADLEEQVRKQGALTLWVGTDDENNLTTLSGKDLYADVWEQIANIGNLRDHPYEFYQKLGFVIIGVMPDANGSGKPDIYMAKPIDRNTEIDGFRE</sequence>
<protein>
    <submittedName>
        <fullName evidence="4">GNAT family N-acetyltransferase</fullName>
    </submittedName>
</protein>
<dbReference type="Proteomes" id="UP000621799">
    <property type="component" value="Unassembled WGS sequence"/>
</dbReference>
<keyword evidence="5" id="KW-1185">Reference proteome</keyword>
<evidence type="ECO:0000313" key="5">
    <source>
        <dbReference type="Proteomes" id="UP000621799"/>
    </source>
</evidence>
<keyword evidence="2" id="KW-0012">Acyltransferase</keyword>
<dbReference type="CDD" id="cd04301">
    <property type="entry name" value="NAT_SF"/>
    <property type="match status" value="1"/>
</dbReference>
<evidence type="ECO:0000256" key="1">
    <source>
        <dbReference type="ARBA" id="ARBA00022679"/>
    </source>
</evidence>